<keyword evidence="1" id="KW-1133">Transmembrane helix</keyword>
<feature type="transmembrane region" description="Helical" evidence="1">
    <location>
        <begin position="33"/>
        <end position="48"/>
    </location>
</feature>
<dbReference type="PANTHER" id="PTHR42736">
    <property type="entry name" value="PROTEIN-GLUTAMINE GAMMA-GLUTAMYLTRANSFERASE"/>
    <property type="match status" value="1"/>
</dbReference>
<feature type="domain" description="Transglutaminase-like" evidence="2">
    <location>
        <begin position="417"/>
        <end position="488"/>
    </location>
</feature>
<dbReference type="InterPro" id="IPR038765">
    <property type="entry name" value="Papain-like_cys_pep_sf"/>
</dbReference>
<dbReference type="Gene3D" id="3.10.620.30">
    <property type="match status" value="1"/>
</dbReference>
<dbReference type="Pfam" id="PF01841">
    <property type="entry name" value="Transglut_core"/>
    <property type="match status" value="1"/>
</dbReference>
<evidence type="ECO:0000259" key="2">
    <source>
        <dbReference type="SMART" id="SM00460"/>
    </source>
</evidence>
<feature type="transmembrane region" description="Helical" evidence="1">
    <location>
        <begin position="106"/>
        <end position="123"/>
    </location>
</feature>
<gene>
    <name evidence="3" type="ORF">T9A_00081</name>
</gene>
<organism evidence="3 4">
    <name type="scientific">Alcanivorax jadensis T9</name>
    <dbReference type="NCBI Taxonomy" id="1177181"/>
    <lineage>
        <taxon>Bacteria</taxon>
        <taxon>Pseudomonadati</taxon>
        <taxon>Pseudomonadota</taxon>
        <taxon>Gammaproteobacteria</taxon>
        <taxon>Oceanospirillales</taxon>
        <taxon>Alcanivoracaceae</taxon>
        <taxon>Alcanivorax</taxon>
    </lineage>
</organism>
<dbReference type="RefSeq" id="WP_035244167.1">
    <property type="nucleotide sequence ID" value="NZ_ARXU01000001.1"/>
</dbReference>
<evidence type="ECO:0000313" key="3">
    <source>
        <dbReference type="EMBL" id="KGD62761.1"/>
    </source>
</evidence>
<reference evidence="3 4" key="1">
    <citation type="submission" date="2012-09" db="EMBL/GenBank/DDBJ databases">
        <title>Genome Sequence of alkane-degrading Bacterium Alcanivorax jadensis T9.</title>
        <authorList>
            <person name="Lai Q."/>
            <person name="Shao Z."/>
        </authorList>
    </citation>
    <scope>NUCLEOTIDE SEQUENCE [LARGE SCALE GENOMIC DNA]</scope>
    <source>
        <strain evidence="3 4">T9</strain>
    </source>
</reference>
<dbReference type="SMART" id="SM00460">
    <property type="entry name" value="TGc"/>
    <property type="match status" value="1"/>
</dbReference>
<dbReference type="EMBL" id="ARXU01000001">
    <property type="protein sequence ID" value="KGD62761.1"/>
    <property type="molecule type" value="Genomic_DNA"/>
</dbReference>
<feature type="transmembrane region" description="Helical" evidence="1">
    <location>
        <begin position="12"/>
        <end position="27"/>
    </location>
</feature>
<dbReference type="SUPFAM" id="SSF54001">
    <property type="entry name" value="Cysteine proteinases"/>
    <property type="match status" value="1"/>
</dbReference>
<comment type="caution">
    <text evidence="3">The sequence shown here is derived from an EMBL/GenBank/DDBJ whole genome shotgun (WGS) entry which is preliminary data.</text>
</comment>
<feature type="transmembrane region" description="Helical" evidence="1">
    <location>
        <begin position="569"/>
        <end position="590"/>
    </location>
</feature>
<dbReference type="Pfam" id="PF11992">
    <property type="entry name" value="TgpA_N"/>
    <property type="match status" value="1"/>
</dbReference>
<dbReference type="InterPro" id="IPR002931">
    <property type="entry name" value="Transglutaminase-like"/>
</dbReference>
<keyword evidence="1" id="KW-0812">Transmembrane</keyword>
<feature type="transmembrane region" description="Helical" evidence="1">
    <location>
        <begin position="162"/>
        <end position="181"/>
    </location>
</feature>
<evidence type="ECO:0000256" key="1">
    <source>
        <dbReference type="SAM" id="Phobius"/>
    </source>
</evidence>
<keyword evidence="4" id="KW-1185">Reference proteome</keyword>
<accession>A0ABR4WGM8</accession>
<dbReference type="InterPro" id="IPR052901">
    <property type="entry name" value="Bact_TGase-like"/>
</dbReference>
<feature type="transmembrane region" description="Helical" evidence="1">
    <location>
        <begin position="129"/>
        <end position="150"/>
    </location>
</feature>
<dbReference type="PANTHER" id="PTHR42736:SF1">
    <property type="entry name" value="PROTEIN-GLUTAMINE GAMMA-GLUTAMYLTRANSFERASE"/>
    <property type="match status" value="1"/>
</dbReference>
<dbReference type="InterPro" id="IPR021878">
    <property type="entry name" value="TgpA_N"/>
</dbReference>
<feature type="transmembrane region" description="Helical" evidence="1">
    <location>
        <begin position="60"/>
        <end position="77"/>
    </location>
</feature>
<dbReference type="Proteomes" id="UP000029443">
    <property type="component" value="Unassembled WGS sequence"/>
</dbReference>
<proteinExistence type="predicted"/>
<name>A0ABR4WGM8_9GAMM</name>
<sequence>MARIYQVPSHTRLWLALAVLLCSLPQLVKGPPWQAGLLLLVILIRWLVEQQRMTLPGRMVRSLLLIGAVVLTFYSFGRLYGPEAGVALLVSLFALKYLEVVQQRDAYVVIVLGYFVCATALLFSQAPGMFLYVVLCMTVLTTCLVGINHSDTRASGLLHGRRALVITLQAIPLMVVLFLLVPRVAPLWNMQVGGDKARTGMSDSMSPGQISELSESAELAFRVDFQGDMPPRAQRYWRGLTLSHYDGRTWQQAVPQGQPESEYLYQRGSEKPDWYKRLEGRRSPDQQYYRYQVIAEPTQRRWLFSLDVPFPLYGDVSLAKDMRLVANQPVSERFAYRVDSVPAVSAAINLTSQERQLMLSLPEGAGRKARGLAHQWRLESDSASDIAQRALDYFRDQPFHYTLRPPRLTVDPVDDFLFRTRRGFCEHYASSFTFLMRAAGVPARVVVGYQGGERNELGSHLLVRQYDAHAWSEIWLGGHGWTRVDPTGAVAPDRIELGLREALENSEDGRDLLDDLGLRRFSDGGLFAKVSQLMDYVDFRWQTWVLGYDSAFQSEFLEDLLGAVSPVRIAIALIVAVTLLMGLYALFLLWHGGNERLTLMEREYWRLHQRASERGRPLEAGLTPMQLCQAISEQWPQAAIAADNWAKYYQKLHYDPVSLPNKQQKRHLRSLRNRLYKLLD</sequence>
<keyword evidence="1" id="KW-0472">Membrane</keyword>
<protein>
    <submittedName>
        <fullName evidence="3">Transglutaminase</fullName>
    </submittedName>
</protein>
<feature type="transmembrane region" description="Helical" evidence="1">
    <location>
        <begin position="83"/>
        <end position="99"/>
    </location>
</feature>
<evidence type="ECO:0000313" key="4">
    <source>
        <dbReference type="Proteomes" id="UP000029443"/>
    </source>
</evidence>